<evidence type="ECO:0000259" key="2">
    <source>
        <dbReference type="Pfam" id="PF04453"/>
    </source>
</evidence>
<comment type="caution">
    <text evidence="1">Lacks conserved residue(s) required for the propagation of feature annotation.</text>
</comment>
<dbReference type="RefSeq" id="WP_136495025.1">
    <property type="nucleotide sequence ID" value="NZ_CP046052.1"/>
</dbReference>
<accession>A0A6B8KAG5</accession>
<comment type="similarity">
    <text evidence="1">Belongs to the LptD family.</text>
</comment>
<organism evidence="3 4">
    <name type="scientific">Methylocystis heyeri</name>
    <dbReference type="NCBI Taxonomy" id="391905"/>
    <lineage>
        <taxon>Bacteria</taxon>
        <taxon>Pseudomonadati</taxon>
        <taxon>Pseudomonadota</taxon>
        <taxon>Alphaproteobacteria</taxon>
        <taxon>Hyphomicrobiales</taxon>
        <taxon>Methylocystaceae</taxon>
        <taxon>Methylocystis</taxon>
    </lineage>
</organism>
<feature type="domain" description="LptD C-terminal" evidence="2">
    <location>
        <begin position="288"/>
        <end position="729"/>
    </location>
</feature>
<evidence type="ECO:0000256" key="1">
    <source>
        <dbReference type="HAMAP-Rule" id="MF_01411"/>
    </source>
</evidence>
<comment type="function">
    <text evidence="1">Involved in the assembly of lipopolysaccharide (LPS) at the surface of the outer membrane.</text>
</comment>
<evidence type="ECO:0000313" key="4">
    <source>
        <dbReference type="Proteomes" id="UP000309061"/>
    </source>
</evidence>
<sequence length="849" mass="93739">MALAIALAFIEVPSLQASEQKSDQPAARMVVEARELVYDKDKDTVSAKGAVQIYYKGRLLEADHVVYDRKTERVYAEGHARLTERDGSIVRAERFDLTDDFKDGFIESLQVDTPNNTHFSAPHAERAAGETTVFDHGAYTACEACKDDPSRPRTWQLKAKRIIHDNTEKMIYYEDATLEFLDTPIAYVPFWSSPDPSRARQSGLLTPVFAYRSQLGFGVGQPIYWALAPDYDLTITPTYFTSQGPFVSAEFRQRMENGSYWIKLEGTHVGNPGAFAIAPYGAGDRIWRGSAQSAGEFFLNDQWRFGWDVTALSDRFFLQDYKQHNTLYQNYFFREASSTAYLTGQGDRSWFDLRAYYFQVLSASDVQSQQGVAHPILDYDRAFDIDPAKTGGIGGQLTVNANFTSTSAQTANYESIQPRTLDSIYGLYNVCQIYAPAADRSKSGCLLRGIGGDYQSGTIETSWKRKVIDPIGGVWEPFAFSRFFGSFLNYDTQGVAPIYNNVYLPMPNSAQGAFVNGADNAFHGQATPGVGAEWRYPLLARSSLGDMVIEPIAQIVARPNQSSIPSLVNLDAQSLVFDDTNLFDWSKYSGYDRFETGTRVNYGGQASMTFVNGAYVNALVGQSRQIAGANPYSVADAANVGLQSGLDTRTSDIVGRLAINPIDNLTFVAKGRFDSSSLAARRIDLFTSYKLQPLTLELHYANYTAQPEIGFDVRRQGMAVNGRWDIAKNYFLAGNVTFDMSRYLYNPLTTQQFTTSLFGVNTTTLTSVNVTGAAPVFSIAAMGLGGGYHDECTEFTLNYTSIYAPQASTGLPARNQTILLSLKLRTLGEIKTGVGLGSVLLNDGVKAQP</sequence>
<dbReference type="GO" id="GO:0015920">
    <property type="term" value="P:lipopolysaccharide transport"/>
    <property type="evidence" value="ECO:0007669"/>
    <property type="project" value="InterPro"/>
</dbReference>
<dbReference type="GO" id="GO:1990351">
    <property type="term" value="C:transporter complex"/>
    <property type="evidence" value="ECO:0007669"/>
    <property type="project" value="TreeGrafter"/>
</dbReference>
<dbReference type="HAMAP" id="MF_01411">
    <property type="entry name" value="LPS_assembly_LptD"/>
    <property type="match status" value="1"/>
</dbReference>
<dbReference type="EMBL" id="CP046052">
    <property type="protein sequence ID" value="QGM44727.1"/>
    <property type="molecule type" value="Genomic_DNA"/>
</dbReference>
<dbReference type="AlphaFoldDB" id="A0A6B8KAG5"/>
<dbReference type="PANTHER" id="PTHR30189:SF1">
    <property type="entry name" value="LPS-ASSEMBLY PROTEIN LPTD"/>
    <property type="match status" value="1"/>
</dbReference>
<dbReference type="OrthoDB" id="9760225at2"/>
<proteinExistence type="inferred from homology"/>
<keyword evidence="1" id="KW-0472">Membrane</keyword>
<dbReference type="InterPro" id="IPR050218">
    <property type="entry name" value="LptD"/>
</dbReference>
<keyword evidence="1" id="KW-0998">Cell outer membrane</keyword>
<keyword evidence="4" id="KW-1185">Reference proteome</keyword>
<comment type="subunit">
    <text evidence="1">Component of the lipopolysaccharide transport and assembly complex.</text>
</comment>
<name>A0A6B8KAG5_9HYPH</name>
<dbReference type="PANTHER" id="PTHR30189">
    <property type="entry name" value="LPS-ASSEMBLY PROTEIN"/>
    <property type="match status" value="1"/>
</dbReference>
<keyword evidence="1" id="KW-0732">Signal</keyword>
<dbReference type="GO" id="GO:0009279">
    <property type="term" value="C:cell outer membrane"/>
    <property type="evidence" value="ECO:0007669"/>
    <property type="project" value="UniProtKB-SubCell"/>
</dbReference>
<evidence type="ECO:0000313" key="3">
    <source>
        <dbReference type="EMBL" id="QGM44727.1"/>
    </source>
</evidence>
<dbReference type="InterPro" id="IPR007543">
    <property type="entry name" value="LptD_C"/>
</dbReference>
<dbReference type="KEGG" id="mhey:H2LOC_002945"/>
<dbReference type="InterPro" id="IPR020889">
    <property type="entry name" value="LipoPS_assembly_LptD"/>
</dbReference>
<dbReference type="Proteomes" id="UP000309061">
    <property type="component" value="Chromosome"/>
</dbReference>
<protein>
    <recommendedName>
        <fullName evidence="1">LPS-assembly protein LptD</fullName>
    </recommendedName>
</protein>
<dbReference type="Gene3D" id="2.60.450.10">
    <property type="entry name" value="Lipopolysaccharide (LPS) transport protein A like domain"/>
    <property type="match status" value="1"/>
</dbReference>
<dbReference type="GO" id="GO:0043165">
    <property type="term" value="P:Gram-negative-bacterium-type cell outer membrane assembly"/>
    <property type="evidence" value="ECO:0007669"/>
    <property type="project" value="UniProtKB-UniRule"/>
</dbReference>
<dbReference type="Pfam" id="PF04453">
    <property type="entry name" value="LptD"/>
    <property type="match status" value="1"/>
</dbReference>
<comment type="subcellular location">
    <subcellularLocation>
        <location evidence="1">Cell outer membrane</location>
    </subcellularLocation>
</comment>
<reference evidence="3 4" key="1">
    <citation type="submission" date="2019-11" db="EMBL/GenBank/DDBJ databases">
        <title>The genome sequence of Methylocystis heyeri.</title>
        <authorList>
            <person name="Oshkin I.Y."/>
            <person name="Miroshnikov K."/>
            <person name="Dedysh S.N."/>
        </authorList>
    </citation>
    <scope>NUCLEOTIDE SEQUENCE [LARGE SCALE GENOMIC DNA]</scope>
    <source>
        <strain evidence="3 4">H2</strain>
    </source>
</reference>
<gene>
    <name evidence="1 3" type="primary">lptD</name>
    <name evidence="3" type="ORF">H2LOC_002945</name>
</gene>